<dbReference type="Proteomes" id="UP000058925">
    <property type="component" value="Chromosome"/>
</dbReference>
<dbReference type="KEGG" id="taa:NMY3_00299"/>
<reference evidence="2" key="1">
    <citation type="submission" date="2015-10" db="EMBL/GenBank/DDBJ databases">
        <title>Niche specialization of a soil ammonia-oxidizing archaeon, Candidatus Nitrosocosmicus oleophilus.</title>
        <authorList>
            <person name="Jung M.-Y."/>
            <person name="Rhee S.-K."/>
        </authorList>
    </citation>
    <scope>NUCLEOTIDE SEQUENCE [LARGE SCALE GENOMIC DNA]</scope>
    <source>
        <strain evidence="2">MY3</strain>
    </source>
</reference>
<gene>
    <name evidence="1" type="ORF">NMY3_00299</name>
</gene>
<name>A0A654LW15_9ARCH</name>
<dbReference type="InterPro" id="IPR009874">
    <property type="entry name" value="DUF1428"/>
</dbReference>
<organism evidence="1 2">
    <name type="scientific">Candidatus Nitrosocosmicus oleophilus</name>
    <dbReference type="NCBI Taxonomy" id="1353260"/>
    <lineage>
        <taxon>Archaea</taxon>
        <taxon>Nitrososphaerota</taxon>
        <taxon>Nitrososphaeria</taxon>
        <taxon>Nitrososphaerales</taxon>
        <taxon>Nitrososphaeraceae</taxon>
        <taxon>Candidatus Nitrosocosmicus</taxon>
    </lineage>
</organism>
<evidence type="ECO:0000313" key="1">
    <source>
        <dbReference type="EMBL" id="ALI34513.1"/>
    </source>
</evidence>
<sequence length="93" mass="10725">MFKQYGILHYDAFKLNNSDVPMEGFANIASIVSANIDEEVWIESIYYKDRQHMNEVMAKMEKDEKAGQMMKQSMDLLPPGAKFIVGDFERLSV</sequence>
<dbReference type="OrthoDB" id="374376at2157"/>
<dbReference type="AlphaFoldDB" id="A0A654LW15"/>
<accession>A0A654LW15</accession>
<evidence type="ECO:0008006" key="3">
    <source>
        <dbReference type="Google" id="ProtNLM"/>
    </source>
</evidence>
<evidence type="ECO:0000313" key="2">
    <source>
        <dbReference type="Proteomes" id="UP000058925"/>
    </source>
</evidence>
<dbReference type="Gene3D" id="3.30.70.100">
    <property type="match status" value="1"/>
</dbReference>
<protein>
    <recommendedName>
        <fullName evidence="3">NIPSNAP domain-containing protein</fullName>
    </recommendedName>
</protein>
<dbReference type="InterPro" id="IPR011008">
    <property type="entry name" value="Dimeric_a/b-barrel"/>
</dbReference>
<dbReference type="SUPFAM" id="SSF54909">
    <property type="entry name" value="Dimeric alpha+beta barrel"/>
    <property type="match status" value="1"/>
</dbReference>
<dbReference type="EMBL" id="CP012850">
    <property type="protein sequence ID" value="ALI34513.1"/>
    <property type="molecule type" value="Genomic_DNA"/>
</dbReference>
<proteinExistence type="predicted"/>
<dbReference type="Pfam" id="PF07237">
    <property type="entry name" value="DUF1428"/>
    <property type="match status" value="1"/>
</dbReference>
<keyword evidence="2" id="KW-1185">Reference proteome</keyword>